<sequence length="179" mass="19655">MQKFGEILGINHLGITVPSIKQATNFFKEAFGAKVAYLGIEKEDEPREGAKVEHQLGLSQGAKIIGQEMVVIGNGPGIELFEIESTKQQKPLGLEDLGINHFSIFVSDIEKALKNAVAAGAIALSSVHENSKYEDTPQNGSVYVKTPWGMLIEIQTIPNGYYYPDYSETKVWVPKESTN</sequence>
<dbReference type="Proteomes" id="UP000051448">
    <property type="component" value="Unassembled WGS sequence"/>
</dbReference>
<dbReference type="PANTHER" id="PTHR43048:SF6">
    <property type="entry name" value="BLR8189 PROTEIN"/>
    <property type="match status" value="1"/>
</dbReference>
<dbReference type="OrthoDB" id="2613830at2"/>
<evidence type="ECO:0000259" key="2">
    <source>
        <dbReference type="PROSITE" id="PS51819"/>
    </source>
</evidence>
<dbReference type="STRING" id="1423759.FC92_GL001590"/>
<organism evidence="3 4">
    <name type="scientific">Liquorilactobacillus hordei DSM 19519</name>
    <dbReference type="NCBI Taxonomy" id="1423759"/>
    <lineage>
        <taxon>Bacteria</taxon>
        <taxon>Bacillati</taxon>
        <taxon>Bacillota</taxon>
        <taxon>Bacilli</taxon>
        <taxon>Lactobacillales</taxon>
        <taxon>Lactobacillaceae</taxon>
        <taxon>Liquorilactobacillus</taxon>
    </lineage>
</organism>
<feature type="domain" description="VOC" evidence="2">
    <location>
        <begin position="9"/>
        <end position="157"/>
    </location>
</feature>
<dbReference type="PATRIC" id="fig|1423759.3.peg.1665"/>
<name>A0A0R1MI10_9LACO</name>
<dbReference type="PANTHER" id="PTHR43048">
    <property type="entry name" value="METHYLMALONYL-COA EPIMERASE"/>
    <property type="match status" value="1"/>
</dbReference>
<comment type="caution">
    <text evidence="3">The sequence shown here is derived from an EMBL/GenBank/DDBJ whole genome shotgun (WGS) entry which is preliminary data.</text>
</comment>
<dbReference type="GeneID" id="98311287"/>
<dbReference type="InterPro" id="IPR037523">
    <property type="entry name" value="VOC_core"/>
</dbReference>
<dbReference type="InterPro" id="IPR029068">
    <property type="entry name" value="Glyas_Bleomycin-R_OHBP_Dase"/>
</dbReference>
<protein>
    <recommendedName>
        <fullName evidence="2">VOC domain-containing protein</fullName>
    </recommendedName>
</protein>
<evidence type="ECO:0000313" key="4">
    <source>
        <dbReference type="Proteomes" id="UP000051448"/>
    </source>
</evidence>
<keyword evidence="4" id="KW-1185">Reference proteome</keyword>
<evidence type="ECO:0000313" key="3">
    <source>
        <dbReference type="EMBL" id="KRL07646.1"/>
    </source>
</evidence>
<accession>A0A0R1MI10</accession>
<dbReference type="InterPro" id="IPR051785">
    <property type="entry name" value="MMCE/EMCE_epimerase"/>
</dbReference>
<keyword evidence="1" id="KW-0479">Metal-binding</keyword>
<dbReference type="GO" id="GO:0046491">
    <property type="term" value="P:L-methylmalonyl-CoA metabolic process"/>
    <property type="evidence" value="ECO:0007669"/>
    <property type="project" value="TreeGrafter"/>
</dbReference>
<dbReference type="EMBL" id="AZDX01000005">
    <property type="protein sequence ID" value="KRL07646.1"/>
    <property type="molecule type" value="Genomic_DNA"/>
</dbReference>
<dbReference type="Gene3D" id="3.10.180.10">
    <property type="entry name" value="2,3-Dihydroxybiphenyl 1,2-Dioxygenase, domain 1"/>
    <property type="match status" value="1"/>
</dbReference>
<dbReference type="RefSeq" id="WP_057868971.1">
    <property type="nucleotide sequence ID" value="NZ_AZDX01000005.1"/>
</dbReference>
<evidence type="ECO:0000256" key="1">
    <source>
        <dbReference type="ARBA" id="ARBA00022723"/>
    </source>
</evidence>
<dbReference type="AlphaFoldDB" id="A0A0R1MI10"/>
<dbReference type="PROSITE" id="PS51819">
    <property type="entry name" value="VOC"/>
    <property type="match status" value="1"/>
</dbReference>
<dbReference type="SUPFAM" id="SSF54593">
    <property type="entry name" value="Glyoxalase/Bleomycin resistance protein/Dihydroxybiphenyl dioxygenase"/>
    <property type="match status" value="1"/>
</dbReference>
<proteinExistence type="predicted"/>
<gene>
    <name evidence="3" type="ORF">FC92_GL001590</name>
</gene>
<dbReference type="Pfam" id="PF00903">
    <property type="entry name" value="Glyoxalase"/>
    <property type="match status" value="1"/>
</dbReference>
<dbReference type="GO" id="GO:0046872">
    <property type="term" value="F:metal ion binding"/>
    <property type="evidence" value="ECO:0007669"/>
    <property type="project" value="UniProtKB-KW"/>
</dbReference>
<reference evidence="3 4" key="1">
    <citation type="journal article" date="2015" name="Genome Announc.">
        <title>Expanding the biotechnology potential of lactobacilli through comparative genomics of 213 strains and associated genera.</title>
        <authorList>
            <person name="Sun Z."/>
            <person name="Harris H.M."/>
            <person name="McCann A."/>
            <person name="Guo C."/>
            <person name="Argimon S."/>
            <person name="Zhang W."/>
            <person name="Yang X."/>
            <person name="Jeffery I.B."/>
            <person name="Cooney J.C."/>
            <person name="Kagawa T.F."/>
            <person name="Liu W."/>
            <person name="Song Y."/>
            <person name="Salvetti E."/>
            <person name="Wrobel A."/>
            <person name="Rasinkangas P."/>
            <person name="Parkhill J."/>
            <person name="Rea M.C."/>
            <person name="O'Sullivan O."/>
            <person name="Ritari J."/>
            <person name="Douillard F.P."/>
            <person name="Paul Ross R."/>
            <person name="Yang R."/>
            <person name="Briner A.E."/>
            <person name="Felis G.E."/>
            <person name="de Vos W.M."/>
            <person name="Barrangou R."/>
            <person name="Klaenhammer T.R."/>
            <person name="Caufield P.W."/>
            <person name="Cui Y."/>
            <person name="Zhang H."/>
            <person name="O'Toole P.W."/>
        </authorList>
    </citation>
    <scope>NUCLEOTIDE SEQUENCE [LARGE SCALE GENOMIC DNA]</scope>
    <source>
        <strain evidence="3 4">DSM 19519</strain>
    </source>
</reference>
<dbReference type="GO" id="GO:0004493">
    <property type="term" value="F:methylmalonyl-CoA epimerase activity"/>
    <property type="evidence" value="ECO:0007669"/>
    <property type="project" value="TreeGrafter"/>
</dbReference>
<dbReference type="InterPro" id="IPR004360">
    <property type="entry name" value="Glyas_Fos-R_dOase_dom"/>
</dbReference>